<dbReference type="OrthoDB" id="21463at2759"/>
<dbReference type="InterPro" id="IPR001648">
    <property type="entry name" value="Ribosomal_bS18"/>
</dbReference>
<keyword evidence="4" id="KW-0809">Transit peptide</keyword>
<dbReference type="AlphaFoldDB" id="A0A177B3Y4"/>
<comment type="caution">
    <text evidence="11">The sequence shown here is derived from an EMBL/GenBank/DDBJ whole genome shotgun (WGS) entry which is preliminary data.</text>
</comment>
<evidence type="ECO:0000313" key="12">
    <source>
        <dbReference type="Proteomes" id="UP000078046"/>
    </source>
</evidence>
<evidence type="ECO:0000256" key="9">
    <source>
        <dbReference type="ARBA" id="ARBA00035130"/>
    </source>
</evidence>
<name>A0A177B3Y4_9BILA</name>
<evidence type="ECO:0000256" key="1">
    <source>
        <dbReference type="ARBA" id="ARBA00004173"/>
    </source>
</evidence>
<keyword evidence="6" id="KW-0496">Mitochondrion</keyword>
<protein>
    <recommendedName>
        <fullName evidence="9">Small ribosomal subunit protein mS40</fullName>
    </recommendedName>
    <alternativeName>
        <fullName evidence="8">28S ribosomal protein S18-2, mitochondrial</fullName>
    </alternativeName>
    <alternativeName>
        <fullName evidence="10">28S ribosomal protein S18b, mitochondrial</fullName>
    </alternativeName>
</protein>
<reference evidence="11 12" key="1">
    <citation type="submission" date="2016-04" db="EMBL/GenBank/DDBJ databases">
        <title>The genome of Intoshia linei affirms orthonectids as highly simplified spiralians.</title>
        <authorList>
            <person name="Mikhailov K.V."/>
            <person name="Slusarev G.S."/>
            <person name="Nikitin M.A."/>
            <person name="Logacheva M.D."/>
            <person name="Penin A."/>
            <person name="Aleoshin V."/>
            <person name="Panchin Y.V."/>
        </authorList>
    </citation>
    <scope>NUCLEOTIDE SEQUENCE [LARGE SCALE GENOMIC DNA]</scope>
    <source>
        <strain evidence="11">Intl2013</strain>
        <tissue evidence="11">Whole animal</tissue>
    </source>
</reference>
<proteinExistence type="inferred from homology"/>
<comment type="subcellular location">
    <subcellularLocation>
        <location evidence="1">Mitochondrion</location>
    </subcellularLocation>
</comment>
<dbReference type="PANTHER" id="PTHR13329">
    <property type="entry name" value="MITOCHONDRIAL RIBOSOMAL PROTEIN S18B"/>
    <property type="match status" value="1"/>
</dbReference>
<dbReference type="SUPFAM" id="SSF46911">
    <property type="entry name" value="Ribosomal protein S18"/>
    <property type="match status" value="1"/>
</dbReference>
<dbReference type="InterPro" id="IPR036870">
    <property type="entry name" value="Ribosomal_bS18_sf"/>
</dbReference>
<evidence type="ECO:0000313" key="11">
    <source>
        <dbReference type="EMBL" id="OAF68997.1"/>
    </source>
</evidence>
<dbReference type="GO" id="GO:0005840">
    <property type="term" value="C:ribosome"/>
    <property type="evidence" value="ECO:0007669"/>
    <property type="project" value="UniProtKB-KW"/>
</dbReference>
<gene>
    <name evidence="11" type="ORF">A3Q56_03254</name>
</gene>
<keyword evidence="7" id="KW-0687">Ribonucleoprotein</keyword>
<evidence type="ECO:0000256" key="10">
    <source>
        <dbReference type="ARBA" id="ARBA00035515"/>
    </source>
</evidence>
<organism evidence="11 12">
    <name type="scientific">Intoshia linei</name>
    <dbReference type="NCBI Taxonomy" id="1819745"/>
    <lineage>
        <taxon>Eukaryota</taxon>
        <taxon>Metazoa</taxon>
        <taxon>Spiralia</taxon>
        <taxon>Lophotrochozoa</taxon>
        <taxon>Mesozoa</taxon>
        <taxon>Orthonectida</taxon>
        <taxon>Rhopaluridae</taxon>
        <taxon>Intoshia</taxon>
    </lineage>
</organism>
<evidence type="ECO:0000256" key="2">
    <source>
        <dbReference type="ARBA" id="ARBA00006136"/>
    </source>
</evidence>
<evidence type="ECO:0000256" key="6">
    <source>
        <dbReference type="ARBA" id="ARBA00023128"/>
    </source>
</evidence>
<dbReference type="PANTHER" id="PTHR13329:SF2">
    <property type="entry name" value="SMALL RIBOSOMAL SUBUNIT PROTEIN MS40"/>
    <property type="match status" value="1"/>
</dbReference>
<dbReference type="EMBL" id="LWCA01000352">
    <property type="protein sequence ID" value="OAF68997.1"/>
    <property type="molecule type" value="Genomic_DNA"/>
</dbReference>
<dbReference type="InterPro" id="IPR040054">
    <property type="entry name" value="MRPS18B"/>
</dbReference>
<evidence type="ECO:0000256" key="5">
    <source>
        <dbReference type="ARBA" id="ARBA00022980"/>
    </source>
</evidence>
<dbReference type="GO" id="GO:0032543">
    <property type="term" value="P:mitochondrial translation"/>
    <property type="evidence" value="ECO:0007669"/>
    <property type="project" value="InterPro"/>
</dbReference>
<evidence type="ECO:0000256" key="3">
    <source>
        <dbReference type="ARBA" id="ARBA00022553"/>
    </source>
</evidence>
<comment type="similarity">
    <text evidence="2">Belongs to the bacterial ribosomal protein bS18 family. Mitochondrion-specific ribosomal protein mS40 subfamily.</text>
</comment>
<dbReference type="GO" id="GO:0003735">
    <property type="term" value="F:structural constituent of ribosome"/>
    <property type="evidence" value="ECO:0007669"/>
    <property type="project" value="InterPro"/>
</dbReference>
<keyword evidence="5" id="KW-0689">Ribosomal protein</keyword>
<keyword evidence="3" id="KW-0597">Phosphoprotein</keyword>
<dbReference type="Gene3D" id="4.10.640.10">
    <property type="entry name" value="Ribosomal protein S18"/>
    <property type="match status" value="1"/>
</dbReference>
<dbReference type="GO" id="GO:0005739">
    <property type="term" value="C:mitochondrion"/>
    <property type="evidence" value="ECO:0007669"/>
    <property type="project" value="UniProtKB-SubCell"/>
</dbReference>
<dbReference type="GO" id="GO:1990904">
    <property type="term" value="C:ribonucleoprotein complex"/>
    <property type="evidence" value="ECO:0007669"/>
    <property type="project" value="UniProtKB-KW"/>
</dbReference>
<dbReference type="Proteomes" id="UP000078046">
    <property type="component" value="Unassembled WGS sequence"/>
</dbReference>
<sequence>MKISSILLNTFRNNSRKFDLPKSIEVIKRLDIRVPYELSTDIDYKESIEYMNSEAYKITYRDLYVWQAYKRNFRGHIVPKTTRKMCIRKGILQTTNPCPLCRDDHLVLHPKNILLLKQFLNEYTGQILPVHILSICRKQYENLKIVMLKAWDMGTLKIKVSYPYFDYSLYQSIPFDYTIHLNSRLKFINENKIKDTT</sequence>
<evidence type="ECO:0000256" key="8">
    <source>
        <dbReference type="ARBA" id="ARBA00032055"/>
    </source>
</evidence>
<keyword evidence="12" id="KW-1185">Reference proteome</keyword>
<dbReference type="Pfam" id="PF01084">
    <property type="entry name" value="Ribosomal_S18"/>
    <property type="match status" value="1"/>
</dbReference>
<evidence type="ECO:0000256" key="4">
    <source>
        <dbReference type="ARBA" id="ARBA00022946"/>
    </source>
</evidence>
<accession>A0A177B3Y4</accession>
<evidence type="ECO:0000256" key="7">
    <source>
        <dbReference type="ARBA" id="ARBA00023274"/>
    </source>
</evidence>